<keyword evidence="1" id="KW-1133">Transmembrane helix</keyword>
<proteinExistence type="predicted"/>
<comment type="caution">
    <text evidence="2">The sequence shown here is derived from an EMBL/GenBank/DDBJ whole genome shotgun (WGS) entry which is preliminary data.</text>
</comment>
<dbReference type="Gene3D" id="3.90.550.10">
    <property type="entry name" value="Spore Coat Polysaccharide Biosynthesis Protein SpsA, Chain A"/>
    <property type="match status" value="1"/>
</dbReference>
<dbReference type="Proteomes" id="UP001212997">
    <property type="component" value="Unassembled WGS sequence"/>
</dbReference>
<evidence type="ECO:0000256" key="1">
    <source>
        <dbReference type="SAM" id="Phobius"/>
    </source>
</evidence>
<dbReference type="InterPro" id="IPR002495">
    <property type="entry name" value="Glyco_trans_8"/>
</dbReference>
<sequence length="347" mass="39692">MAWFTSKNEYARLGVPANSGRKWNSSQRSRAAQLAVAVSVVLNLYFILSQWWTWPAPLDNYQELLDVPPASKENAIVTTLYTDSFAPAVATLGHSLRKTNTSASLIVLYLPDRISEEALCIATSSGFVAQQVSRIPPPRNGKGVHRHFLDQYTKLTLWTLDKIGIKSLVYLDADTLVRKNMDELFLSPWDFAAVPDIYLDSRGFTLGFNAGVMFVRPSSEVFQNMVDQISTAHYRSEDAEQSFLNHYYAAEAVRLPLAYNGNLAIKKRSPELWQGMLPELRLIHYTMVKPFLGQDYAKVSVKDLDKHVEKMTKKRGGYYKREVQWWGEEWKETRETYQKELSLCNVF</sequence>
<keyword evidence="3" id="KW-1185">Reference proteome</keyword>
<dbReference type="InterPro" id="IPR029044">
    <property type="entry name" value="Nucleotide-diphossugar_trans"/>
</dbReference>
<dbReference type="GO" id="GO:0016757">
    <property type="term" value="F:glycosyltransferase activity"/>
    <property type="evidence" value="ECO:0007669"/>
    <property type="project" value="InterPro"/>
</dbReference>
<reference evidence="2" key="1">
    <citation type="submission" date="2022-07" db="EMBL/GenBank/DDBJ databases">
        <title>Genome Sequence of Physisporinus lineatus.</title>
        <authorList>
            <person name="Buettner E."/>
        </authorList>
    </citation>
    <scope>NUCLEOTIDE SEQUENCE</scope>
    <source>
        <strain evidence="2">VT162</strain>
    </source>
</reference>
<accession>A0AAD5YMF6</accession>
<dbReference type="AlphaFoldDB" id="A0AAD5YMF6"/>
<dbReference type="PANTHER" id="PTHR11183">
    <property type="entry name" value="GLYCOGENIN SUBFAMILY MEMBER"/>
    <property type="match status" value="1"/>
</dbReference>
<evidence type="ECO:0008006" key="4">
    <source>
        <dbReference type="Google" id="ProtNLM"/>
    </source>
</evidence>
<name>A0AAD5YMF6_9APHY</name>
<keyword evidence="1" id="KW-0472">Membrane</keyword>
<dbReference type="EMBL" id="JANAWD010000039">
    <property type="protein sequence ID" value="KAJ3489783.1"/>
    <property type="molecule type" value="Genomic_DNA"/>
</dbReference>
<gene>
    <name evidence="2" type="ORF">NLI96_g1894</name>
</gene>
<evidence type="ECO:0000313" key="3">
    <source>
        <dbReference type="Proteomes" id="UP001212997"/>
    </source>
</evidence>
<dbReference type="Pfam" id="PF01501">
    <property type="entry name" value="Glyco_transf_8"/>
    <property type="match status" value="1"/>
</dbReference>
<evidence type="ECO:0000313" key="2">
    <source>
        <dbReference type="EMBL" id="KAJ3489783.1"/>
    </source>
</evidence>
<keyword evidence="1" id="KW-0812">Transmembrane</keyword>
<feature type="transmembrane region" description="Helical" evidence="1">
    <location>
        <begin position="31"/>
        <end position="52"/>
    </location>
</feature>
<protein>
    <recommendedName>
        <fullName evidence="4">Glycosyltransferase family 8 protein</fullName>
    </recommendedName>
</protein>
<dbReference type="SUPFAM" id="SSF53448">
    <property type="entry name" value="Nucleotide-diphospho-sugar transferases"/>
    <property type="match status" value="1"/>
</dbReference>
<organism evidence="2 3">
    <name type="scientific">Meripilus lineatus</name>
    <dbReference type="NCBI Taxonomy" id="2056292"/>
    <lineage>
        <taxon>Eukaryota</taxon>
        <taxon>Fungi</taxon>
        <taxon>Dikarya</taxon>
        <taxon>Basidiomycota</taxon>
        <taxon>Agaricomycotina</taxon>
        <taxon>Agaricomycetes</taxon>
        <taxon>Polyporales</taxon>
        <taxon>Meripilaceae</taxon>
        <taxon>Meripilus</taxon>
    </lineage>
</organism>
<dbReference type="InterPro" id="IPR050587">
    <property type="entry name" value="GNT1/Glycosyltrans_8"/>
</dbReference>